<dbReference type="Proteomes" id="UP000006620">
    <property type="component" value="Chromosome"/>
</dbReference>
<reference evidence="2" key="1">
    <citation type="submission" date="2011-06" db="EMBL/GenBank/DDBJ databases">
        <title>Complete genome sequence of Paenibacillus mucilaginosus KNP414.</title>
        <authorList>
            <person name="Wang J."/>
            <person name="Hu S."/>
            <person name="Hu X."/>
            <person name="Zhang B."/>
            <person name="Dong D."/>
            <person name="Zhang S."/>
            <person name="Zhao K."/>
            <person name="Wu D."/>
        </authorList>
    </citation>
    <scope>NUCLEOTIDE SEQUENCE [LARGE SCALE GENOMIC DNA]</scope>
    <source>
        <strain evidence="2">KNP414</strain>
    </source>
</reference>
<accession>F8FQV0</accession>
<dbReference type="AlphaFoldDB" id="F8FQV0"/>
<evidence type="ECO:0000313" key="1">
    <source>
        <dbReference type="EMBL" id="AEI39280.1"/>
    </source>
</evidence>
<reference evidence="1 2" key="2">
    <citation type="journal article" date="2013" name="Genome Announc.">
        <title>Genome Sequence of Growth-Improving Paenibacillus mucilaginosus Strain KNP414.</title>
        <authorList>
            <person name="Lu J.J."/>
            <person name="Wang J.F."/>
            <person name="Hu X.F."/>
        </authorList>
    </citation>
    <scope>NUCLEOTIDE SEQUENCE [LARGE SCALE GENOMIC DNA]</scope>
    <source>
        <strain evidence="1 2">KNP414</strain>
    </source>
</reference>
<organism evidence="1 2">
    <name type="scientific">Paenibacillus mucilaginosus (strain KNP414)</name>
    <dbReference type="NCBI Taxonomy" id="1036673"/>
    <lineage>
        <taxon>Bacteria</taxon>
        <taxon>Bacillati</taxon>
        <taxon>Bacillota</taxon>
        <taxon>Bacilli</taxon>
        <taxon>Bacillales</taxon>
        <taxon>Paenibacillaceae</taxon>
        <taxon>Paenibacillus</taxon>
    </lineage>
</organism>
<name>F8FQV0_PAEMK</name>
<evidence type="ECO:0000313" key="2">
    <source>
        <dbReference type="Proteomes" id="UP000006620"/>
    </source>
</evidence>
<dbReference type="HOGENOM" id="CLU_3120647_0_0_9"/>
<dbReference type="KEGG" id="pms:KNP414_00690"/>
<gene>
    <name evidence="1" type="ordered locus">KNP414_00690</name>
</gene>
<sequence length="50" mass="5809">MVQTFPQMIYSDAPECTRISSLFTTPSSLFLLQWLHSHPKEVLSLQRETL</sequence>
<protein>
    <submittedName>
        <fullName evidence="1">Uncharacterized protein</fullName>
    </submittedName>
</protein>
<dbReference type="EMBL" id="CP002869">
    <property type="protein sequence ID" value="AEI39280.1"/>
    <property type="molecule type" value="Genomic_DNA"/>
</dbReference>
<proteinExistence type="predicted"/>